<dbReference type="Pfam" id="PF09557">
    <property type="entry name" value="DUF2382"/>
    <property type="match status" value="1"/>
</dbReference>
<evidence type="ECO:0000256" key="1">
    <source>
        <dbReference type="SAM" id="MobiDB-lite"/>
    </source>
</evidence>
<evidence type="ECO:0000313" key="3">
    <source>
        <dbReference type="EMBL" id="OEJ74309.1"/>
    </source>
</evidence>
<dbReference type="AlphaFoldDB" id="A0A1E5QI04"/>
<reference evidence="3" key="1">
    <citation type="submission" date="2016-09" db="EMBL/GenBank/DDBJ databases">
        <title>Draft genome of thermotolerant cyanobacterium Desertifilum sp. strain IPPAS B-1220.</title>
        <authorList>
            <person name="Sinetova M.A."/>
            <person name="Bolakhan K."/>
            <person name="Zayadan B.K."/>
            <person name="Mironov K.S."/>
            <person name="Ustinova V."/>
            <person name="Kupriyanova E.V."/>
            <person name="Sidorov R.A."/>
            <person name="Skrypnik A.N."/>
            <person name="Gogoleva N.E."/>
            <person name="Gogolev Y.V."/>
            <person name="Los D.A."/>
        </authorList>
    </citation>
    <scope>NUCLEOTIDE SEQUENCE [LARGE SCALE GENOMIC DNA]</scope>
    <source>
        <strain evidence="3">IPPAS B-1220</strain>
    </source>
</reference>
<name>A0A1E5QI04_9CYAN</name>
<accession>A0A1E5QI04</accession>
<dbReference type="RefSeq" id="WP_069968056.1">
    <property type="nucleotide sequence ID" value="NZ_CM124774.1"/>
</dbReference>
<dbReference type="STRING" id="1781255.BH720_15130"/>
<protein>
    <recommendedName>
        <fullName evidence="2">DUF2382 domain-containing protein</fullName>
    </recommendedName>
</protein>
<evidence type="ECO:0000259" key="2">
    <source>
        <dbReference type="Pfam" id="PF09557"/>
    </source>
</evidence>
<sequence length="313" mass="34846">MSLLRNNGSQPNYSGRELDQWGVYGDRSNRLGTVVNTLTDASGALQFFVVDLGNRQVILPASNVQIDSTAQRVYWQGASNELTNAPAYPSTRSERRTSTQTPSDTRLSLLETSAPLESPTPLEGWSQERLEPPMRTTETTVQTSTHREIPEELVQIAAPLPRAERVEGNTIQLLEERLNVTSQKRKIGDVVVRKVIETRMLQVPVRREKLVVEQVSPESQTLAVVDLKGDLESVEIAEIADTLSSDRSVAGEFHSAASASQFLAALARQPNASYQAIEVRIVLDNPKLEAVYQKWMERFLANEGSQFEDTDIR</sequence>
<feature type="region of interest" description="Disordered" evidence="1">
    <location>
        <begin position="82"/>
        <end position="128"/>
    </location>
</feature>
<dbReference type="GO" id="GO:0030077">
    <property type="term" value="C:plasma membrane light-harvesting complex"/>
    <property type="evidence" value="ECO:0007669"/>
    <property type="project" value="InterPro"/>
</dbReference>
<dbReference type="InterPro" id="IPR019060">
    <property type="entry name" value="DUF2382"/>
</dbReference>
<dbReference type="Gene3D" id="3.90.50.10">
    <property type="entry name" value="Photosynthetic Reaction Center, subunit H, domain 2"/>
    <property type="match status" value="1"/>
</dbReference>
<gene>
    <name evidence="3" type="ORF">BH720_15130</name>
</gene>
<dbReference type="EMBL" id="MJGC01000067">
    <property type="protein sequence ID" value="OEJ74309.1"/>
    <property type="molecule type" value="Genomic_DNA"/>
</dbReference>
<organism evidence="3">
    <name type="scientific">Desertifilum tharense IPPAS B-1220</name>
    <dbReference type="NCBI Taxonomy" id="1781255"/>
    <lineage>
        <taxon>Bacteria</taxon>
        <taxon>Bacillati</taxon>
        <taxon>Cyanobacteriota</taxon>
        <taxon>Cyanophyceae</taxon>
        <taxon>Desertifilales</taxon>
        <taxon>Desertifilaceae</taxon>
        <taxon>Desertifilum</taxon>
    </lineage>
</organism>
<dbReference type="SUPFAM" id="SSF50346">
    <property type="entry name" value="PRC-barrel domain"/>
    <property type="match status" value="1"/>
</dbReference>
<comment type="caution">
    <text evidence="3">The sequence shown here is derived from an EMBL/GenBank/DDBJ whole genome shotgun (WGS) entry which is preliminary data.</text>
</comment>
<proteinExistence type="predicted"/>
<dbReference type="InterPro" id="IPR011033">
    <property type="entry name" value="PRC_barrel-like_sf"/>
</dbReference>
<dbReference type="OrthoDB" id="530231at2"/>
<feature type="domain" description="DUF2382" evidence="2">
    <location>
        <begin position="171"/>
        <end position="221"/>
    </location>
</feature>
<dbReference type="InterPro" id="IPR014747">
    <property type="entry name" value="Bac_photo_RC_H_C"/>
</dbReference>
<dbReference type="GO" id="GO:0019684">
    <property type="term" value="P:photosynthesis, light reaction"/>
    <property type="evidence" value="ECO:0007669"/>
    <property type="project" value="InterPro"/>
</dbReference>